<dbReference type="Proteomes" id="UP001177021">
    <property type="component" value="Unassembled WGS sequence"/>
</dbReference>
<name>A0ACB0IGT6_TRIPR</name>
<evidence type="ECO:0000313" key="1">
    <source>
        <dbReference type="EMBL" id="CAJ2631429.1"/>
    </source>
</evidence>
<sequence>MAKTPCCERMGMRKGPWSAEEDHILISYVQTYGHGNWRALPKQAGLLRCGKSCRLRWINYLRPDIKRGKFSKEEEDSILKLHEILGNKWSAIAAKLPGRTDNEVKNFWHTHLKKRVQKNKVHNANITSFSYTLQEAQTSDASSSVGEKIVISNYGLVASSKDPSVVGTEFCNAISCDDTLGENMDNHGSCQISEEMEFWYSVFIKSGQTS</sequence>
<proteinExistence type="predicted"/>
<gene>
    <name evidence="1" type="ORF">MILVUS5_LOCUS2974</name>
</gene>
<keyword evidence="2" id="KW-1185">Reference proteome</keyword>
<evidence type="ECO:0000313" key="2">
    <source>
        <dbReference type="Proteomes" id="UP001177021"/>
    </source>
</evidence>
<protein>
    <submittedName>
        <fullName evidence="1">Uncharacterized protein</fullName>
    </submittedName>
</protein>
<dbReference type="EMBL" id="CASHSV030000001">
    <property type="protein sequence ID" value="CAJ2631429.1"/>
    <property type="molecule type" value="Genomic_DNA"/>
</dbReference>
<reference evidence="1" key="1">
    <citation type="submission" date="2023-10" db="EMBL/GenBank/DDBJ databases">
        <authorList>
            <person name="Rodriguez Cubillos JULIANA M."/>
            <person name="De Vega J."/>
        </authorList>
    </citation>
    <scope>NUCLEOTIDE SEQUENCE</scope>
</reference>
<comment type="caution">
    <text evidence="1">The sequence shown here is derived from an EMBL/GenBank/DDBJ whole genome shotgun (WGS) entry which is preliminary data.</text>
</comment>
<organism evidence="1 2">
    <name type="scientific">Trifolium pratense</name>
    <name type="common">Red clover</name>
    <dbReference type="NCBI Taxonomy" id="57577"/>
    <lineage>
        <taxon>Eukaryota</taxon>
        <taxon>Viridiplantae</taxon>
        <taxon>Streptophyta</taxon>
        <taxon>Embryophyta</taxon>
        <taxon>Tracheophyta</taxon>
        <taxon>Spermatophyta</taxon>
        <taxon>Magnoliopsida</taxon>
        <taxon>eudicotyledons</taxon>
        <taxon>Gunneridae</taxon>
        <taxon>Pentapetalae</taxon>
        <taxon>rosids</taxon>
        <taxon>fabids</taxon>
        <taxon>Fabales</taxon>
        <taxon>Fabaceae</taxon>
        <taxon>Papilionoideae</taxon>
        <taxon>50 kb inversion clade</taxon>
        <taxon>NPAAA clade</taxon>
        <taxon>Hologalegina</taxon>
        <taxon>IRL clade</taxon>
        <taxon>Trifolieae</taxon>
        <taxon>Trifolium</taxon>
    </lineage>
</organism>
<accession>A0ACB0IGT6</accession>